<dbReference type="AlphaFoldDB" id="A0A2K3PH82"/>
<proteinExistence type="predicted"/>
<dbReference type="Gramene" id="Tp57577_TGAC_v2_mRNA33430">
    <property type="protein sequence ID" value="Tp57577_TGAC_v2_mRNA33430"/>
    <property type="gene ID" value="Tp57577_TGAC_v2_gene32345"/>
</dbReference>
<protein>
    <submittedName>
        <fullName evidence="2">Zinc finger CCCH domain-containing protein 48-like</fullName>
    </submittedName>
</protein>
<keyword evidence="1" id="KW-0853">WD repeat</keyword>
<dbReference type="SMART" id="SM00320">
    <property type="entry name" value="WD40"/>
    <property type="match status" value="1"/>
</dbReference>
<dbReference type="SUPFAM" id="SSF50998">
    <property type="entry name" value="Quinoprotein alcohol dehydrogenase-like"/>
    <property type="match status" value="1"/>
</dbReference>
<reference evidence="2 3" key="2">
    <citation type="journal article" date="2017" name="Front. Plant Sci.">
        <title>Gene Classification and Mining of Molecular Markers Useful in Red Clover (Trifolium pratense) Breeding.</title>
        <authorList>
            <person name="Istvanek J."/>
            <person name="Dluhosova J."/>
            <person name="Dluhos P."/>
            <person name="Patkova L."/>
            <person name="Nedelnik J."/>
            <person name="Repkova J."/>
        </authorList>
    </citation>
    <scope>NUCLEOTIDE SEQUENCE [LARGE SCALE GENOMIC DNA]</scope>
    <source>
        <strain evidence="3">cv. Tatra</strain>
        <tissue evidence="2">Young leaves</tissue>
    </source>
</reference>
<sequence>MAFKVSRASKIKRIIPTTYVYWLAGKCNRNPCRFLHTRTSSSCNAASTNAGYQNPQKRHSSSTGVLHTDYHSAKKHHSSSYVYQKQTVLNKKIGDDKDRTQTFYGDGFTTITKFQGHNKLITGMKIPPSSDKLYIGSIDGTVRTWDY</sequence>
<dbReference type="InterPro" id="IPR011047">
    <property type="entry name" value="Quinoprotein_ADH-like_sf"/>
</dbReference>
<name>A0A2K3PH82_TRIPR</name>
<evidence type="ECO:0000313" key="2">
    <source>
        <dbReference type="EMBL" id="PNY14653.1"/>
    </source>
</evidence>
<dbReference type="EMBL" id="ASHM01007033">
    <property type="protein sequence ID" value="PNY14653.1"/>
    <property type="molecule type" value="Genomic_DNA"/>
</dbReference>
<dbReference type="InterPro" id="IPR015943">
    <property type="entry name" value="WD40/YVTN_repeat-like_dom_sf"/>
</dbReference>
<dbReference type="STRING" id="57577.A0A2K3PH82"/>
<dbReference type="OrthoDB" id="2007075at2759"/>
<gene>
    <name evidence="2" type="ORF">L195_g011337</name>
</gene>
<evidence type="ECO:0000313" key="3">
    <source>
        <dbReference type="Proteomes" id="UP000236291"/>
    </source>
</evidence>
<dbReference type="InterPro" id="IPR044715">
    <property type="entry name" value="WDR86-like"/>
</dbReference>
<dbReference type="Gene3D" id="2.130.10.10">
    <property type="entry name" value="YVTN repeat-like/Quinoprotein amine dehydrogenase"/>
    <property type="match status" value="1"/>
</dbReference>
<reference evidence="2 3" key="1">
    <citation type="journal article" date="2014" name="Am. J. Bot.">
        <title>Genome assembly and annotation for red clover (Trifolium pratense; Fabaceae).</title>
        <authorList>
            <person name="Istvanek J."/>
            <person name="Jaros M."/>
            <person name="Krenek A."/>
            <person name="Repkova J."/>
        </authorList>
    </citation>
    <scope>NUCLEOTIDE SEQUENCE [LARGE SCALE GENOMIC DNA]</scope>
    <source>
        <strain evidence="3">cv. Tatra</strain>
        <tissue evidence="2">Young leaves</tissue>
    </source>
</reference>
<dbReference type="Pfam" id="PF00400">
    <property type="entry name" value="WD40"/>
    <property type="match status" value="1"/>
</dbReference>
<dbReference type="PANTHER" id="PTHR44489:SF1">
    <property type="entry name" value="ZINC FINGER CCCH DOMAIN-CONTAINING PROTEIN 63"/>
    <property type="match status" value="1"/>
</dbReference>
<evidence type="ECO:0000256" key="1">
    <source>
        <dbReference type="PROSITE-ProRule" id="PRU00221"/>
    </source>
</evidence>
<organism evidence="2 3">
    <name type="scientific">Trifolium pratense</name>
    <name type="common">Red clover</name>
    <dbReference type="NCBI Taxonomy" id="57577"/>
    <lineage>
        <taxon>Eukaryota</taxon>
        <taxon>Viridiplantae</taxon>
        <taxon>Streptophyta</taxon>
        <taxon>Embryophyta</taxon>
        <taxon>Tracheophyta</taxon>
        <taxon>Spermatophyta</taxon>
        <taxon>Magnoliopsida</taxon>
        <taxon>eudicotyledons</taxon>
        <taxon>Gunneridae</taxon>
        <taxon>Pentapetalae</taxon>
        <taxon>rosids</taxon>
        <taxon>fabids</taxon>
        <taxon>Fabales</taxon>
        <taxon>Fabaceae</taxon>
        <taxon>Papilionoideae</taxon>
        <taxon>50 kb inversion clade</taxon>
        <taxon>NPAAA clade</taxon>
        <taxon>Hologalegina</taxon>
        <taxon>IRL clade</taxon>
        <taxon>Trifolieae</taxon>
        <taxon>Trifolium</taxon>
    </lineage>
</organism>
<dbReference type="PROSITE" id="PS50082">
    <property type="entry name" value="WD_REPEATS_2"/>
    <property type="match status" value="1"/>
</dbReference>
<comment type="caution">
    <text evidence="2">The sequence shown here is derived from an EMBL/GenBank/DDBJ whole genome shotgun (WGS) entry which is preliminary data.</text>
</comment>
<feature type="repeat" description="WD" evidence="1">
    <location>
        <begin position="114"/>
        <end position="147"/>
    </location>
</feature>
<accession>A0A2K3PH82</accession>
<dbReference type="PANTHER" id="PTHR44489">
    <property type="match status" value="1"/>
</dbReference>
<dbReference type="InterPro" id="IPR001680">
    <property type="entry name" value="WD40_rpt"/>
</dbReference>
<dbReference type="Proteomes" id="UP000236291">
    <property type="component" value="Unassembled WGS sequence"/>
</dbReference>
<dbReference type="PROSITE" id="PS50294">
    <property type="entry name" value="WD_REPEATS_REGION"/>
    <property type="match status" value="1"/>
</dbReference>